<dbReference type="AlphaFoldDB" id="A0A1E5H4A4"/>
<evidence type="ECO:0000313" key="2">
    <source>
        <dbReference type="EMBL" id="OEG19675.1"/>
    </source>
</evidence>
<comment type="caution">
    <text evidence="2">The sequence shown here is derived from an EMBL/GenBank/DDBJ whole genome shotgun (WGS) entry which is preliminary data.</text>
</comment>
<name>A0A1E5H4A4_9ENTE</name>
<feature type="compositionally biased region" description="Polar residues" evidence="1">
    <location>
        <begin position="371"/>
        <end position="386"/>
    </location>
</feature>
<accession>A0A1E5H4A4</accession>
<evidence type="ECO:0000313" key="3">
    <source>
        <dbReference type="Proteomes" id="UP000095094"/>
    </source>
</evidence>
<dbReference type="EMBL" id="MIJY01000003">
    <property type="protein sequence ID" value="OEG19675.1"/>
    <property type="molecule type" value="Genomic_DNA"/>
</dbReference>
<feature type="region of interest" description="Disordered" evidence="1">
    <location>
        <begin position="371"/>
        <end position="391"/>
    </location>
</feature>
<dbReference type="RefSeq" id="WP_069662290.1">
    <property type="nucleotide sequence ID" value="NZ_JBHUJJ010000001.1"/>
</dbReference>
<dbReference type="NCBIfam" id="TIGR01167">
    <property type="entry name" value="LPXTG_anchor"/>
    <property type="match status" value="1"/>
</dbReference>
<dbReference type="OrthoDB" id="2175572at2"/>
<sequence>MNNMLMTLFGVMIIGTFSSEEVFSVDNLNKPTSGNQSEVLKEDVPLENQAIGINLDPVQDSINGEVGSEGSLDLGFFEDIKLEGIYTEIKDNPYIALESDGTWRALKVGNTKIVVGVELSQNTLDAIKNKYPNREVIYPSKPPKILEVKIGKSISIRYNFSPSSIETEIGATGVISVGDFEDIPLTGTFKEVKDNPFVEVQKDGTWKALKVGETAILPTFSLSEESLKKIEEKYPDKQIMVQEIQQFIPVKINDPANSVKDRIGIRLEPLENEIVGMVGESGHLTLGEFEGIKLEGVFTEIKDNPYIEISSNGTWKALTAGEDAIYVGVELSDKTVKDIKEKYPDREIIYPELLPKKIKVSIKNLTTQTNQNAGVQTSNKGSSTKTGELPKTGESQSQFVFQIWGLNLLAIYTFTTLFKKIF</sequence>
<reference evidence="3" key="1">
    <citation type="submission" date="2016-09" db="EMBL/GenBank/DDBJ databases">
        <authorList>
            <person name="Gulvik C.A."/>
        </authorList>
    </citation>
    <scope>NUCLEOTIDE SEQUENCE [LARGE SCALE GENOMIC DNA]</scope>
    <source>
        <strain evidence="3">LMG 8895</strain>
    </source>
</reference>
<protein>
    <submittedName>
        <fullName evidence="2">Uncharacterized protein</fullName>
    </submittedName>
</protein>
<proteinExistence type="predicted"/>
<organism evidence="2 3">
    <name type="scientific">Enterococcus termitis</name>
    <dbReference type="NCBI Taxonomy" id="332950"/>
    <lineage>
        <taxon>Bacteria</taxon>
        <taxon>Bacillati</taxon>
        <taxon>Bacillota</taxon>
        <taxon>Bacilli</taxon>
        <taxon>Lactobacillales</taxon>
        <taxon>Enterococcaceae</taxon>
        <taxon>Enterococcus</taxon>
    </lineage>
</organism>
<evidence type="ECO:0000256" key="1">
    <source>
        <dbReference type="SAM" id="MobiDB-lite"/>
    </source>
</evidence>
<dbReference type="Proteomes" id="UP000095094">
    <property type="component" value="Unassembled WGS sequence"/>
</dbReference>
<gene>
    <name evidence="2" type="ORF">BCR25_14595</name>
</gene>
<keyword evidence="3" id="KW-1185">Reference proteome</keyword>